<protein>
    <submittedName>
        <fullName evidence="6">TonB-dependent receptor plug domain-containing protein</fullName>
    </submittedName>
</protein>
<keyword evidence="2" id="KW-0472">Membrane</keyword>
<evidence type="ECO:0000313" key="7">
    <source>
        <dbReference type="Proteomes" id="UP001597012"/>
    </source>
</evidence>
<evidence type="ECO:0000256" key="3">
    <source>
        <dbReference type="SAM" id="SignalP"/>
    </source>
</evidence>
<keyword evidence="6" id="KW-0675">Receptor</keyword>
<comment type="subcellular location">
    <subcellularLocation>
        <location evidence="2">Cell outer membrane</location>
        <topology evidence="2">Multi-pass membrane protein</topology>
    </subcellularLocation>
</comment>
<organism evidence="6 7">
    <name type="scientific">Maribacter chungangensis</name>
    <dbReference type="NCBI Taxonomy" id="1069117"/>
    <lineage>
        <taxon>Bacteria</taxon>
        <taxon>Pseudomonadati</taxon>
        <taxon>Bacteroidota</taxon>
        <taxon>Flavobacteriia</taxon>
        <taxon>Flavobacteriales</taxon>
        <taxon>Flavobacteriaceae</taxon>
        <taxon>Maribacter</taxon>
    </lineage>
</organism>
<evidence type="ECO:0000313" key="6">
    <source>
        <dbReference type="EMBL" id="MFD0797767.1"/>
    </source>
</evidence>
<comment type="caution">
    <text evidence="6">The sequence shown here is derived from an EMBL/GenBank/DDBJ whole genome shotgun (WGS) entry which is preliminary data.</text>
</comment>
<evidence type="ECO:0000259" key="5">
    <source>
        <dbReference type="Pfam" id="PF07715"/>
    </source>
</evidence>
<keyword evidence="2" id="KW-0813">Transport</keyword>
<dbReference type="PANTHER" id="PTHR30069">
    <property type="entry name" value="TONB-DEPENDENT OUTER MEMBRANE RECEPTOR"/>
    <property type="match status" value="1"/>
</dbReference>
<evidence type="ECO:0000256" key="1">
    <source>
        <dbReference type="ARBA" id="ARBA00022729"/>
    </source>
</evidence>
<dbReference type="Proteomes" id="UP001597012">
    <property type="component" value="Unassembled WGS sequence"/>
</dbReference>
<dbReference type="PANTHER" id="PTHR30069:SF29">
    <property type="entry name" value="HEMOGLOBIN AND HEMOGLOBIN-HAPTOGLOBIN-BINDING PROTEIN 1-RELATED"/>
    <property type="match status" value="1"/>
</dbReference>
<dbReference type="SUPFAM" id="SSF56935">
    <property type="entry name" value="Porins"/>
    <property type="match status" value="1"/>
</dbReference>
<keyword evidence="2" id="KW-0812">Transmembrane</keyword>
<dbReference type="RefSeq" id="WP_379934225.1">
    <property type="nucleotide sequence ID" value="NZ_JBHTHY010000006.1"/>
</dbReference>
<dbReference type="EMBL" id="JBHTHY010000006">
    <property type="protein sequence ID" value="MFD0797767.1"/>
    <property type="molecule type" value="Genomic_DNA"/>
</dbReference>
<keyword evidence="2" id="KW-1134">Transmembrane beta strand</keyword>
<evidence type="ECO:0000256" key="2">
    <source>
        <dbReference type="PROSITE-ProRule" id="PRU01360"/>
    </source>
</evidence>
<reference evidence="7" key="1">
    <citation type="journal article" date="2019" name="Int. J. Syst. Evol. Microbiol.">
        <title>The Global Catalogue of Microorganisms (GCM) 10K type strain sequencing project: providing services to taxonomists for standard genome sequencing and annotation.</title>
        <authorList>
            <consortium name="The Broad Institute Genomics Platform"/>
            <consortium name="The Broad Institute Genome Sequencing Center for Infectious Disease"/>
            <person name="Wu L."/>
            <person name="Ma J."/>
        </authorList>
    </citation>
    <scope>NUCLEOTIDE SEQUENCE [LARGE SCALE GENOMIC DNA]</scope>
    <source>
        <strain evidence="7">CCUG 61948</strain>
    </source>
</reference>
<keyword evidence="2" id="KW-0998">Cell outer membrane</keyword>
<feature type="chain" id="PRO_5046479256" evidence="3">
    <location>
        <begin position="32"/>
        <end position="828"/>
    </location>
</feature>
<dbReference type="Gene3D" id="2.60.40.1930">
    <property type="match status" value="1"/>
</dbReference>
<dbReference type="InterPro" id="IPR037066">
    <property type="entry name" value="Plug_dom_sf"/>
</dbReference>
<dbReference type="InterPro" id="IPR012910">
    <property type="entry name" value="Plug_dom"/>
</dbReference>
<evidence type="ECO:0000259" key="4">
    <source>
        <dbReference type="Pfam" id="PF01835"/>
    </source>
</evidence>
<keyword evidence="7" id="KW-1185">Reference proteome</keyword>
<feature type="domain" description="TonB-dependent receptor plug" evidence="5">
    <location>
        <begin position="627"/>
        <end position="719"/>
    </location>
</feature>
<sequence>MKYTKPSHCFNSVVYLWLFMFCFFAGSTSFAQEMAEPEAAVLPTEKVYLHVDKSFYAAGEDIWFKAYLLDGASNRPETMSEILYVELIAPDDNILATKTIKTTNGTGHGDFKLPPQSESGTYTIRSYTNYMRNFSEEMFFHKSIVVNSTKTSEGMVPAASKGTTSTKRSLQFFPEGGYMVNGLVNNVAFKVLDGQGKGTEVSGTIKDDTGRTITKFATSHLGMGLLHFIPTANRSYSAYVEDKKEPFAVALPEALEDGVLMTVSYQHDYYKIELRATNSVDFSDYVLVVKQQRDPILEVAVPSQQNERTAVIKLSKNILKQGVAQLTLLDQIARPVAERLIFNENDVIANPIDIQTGKTEYGNKERVLLEIEVDPTLVKNAAANSMSLAVTHSAVSQLPIAGMDIKTYLLLDSELRGTIENPGYYFNSKDVERKKNLDLLMRTQGWRQYVLQGEGAKTGLDFAPETGIPMAGKIVHALDRKKILAGSVLLTSSNQQEMAQHTAQTDTEGNFKFNNLDFRDTTDVLLSARVAYVKEGKKGKYTTDYKIVLTPTAPPEFDNGSTDSGPLMPLVGDEREAQELSNTFLLETGNTIQLDEALISAEEIEEKSEKQLNYERKRQSALYKEPSQTVDFNDIVAMPNLNPLYALQGRIAGLEVRLENDNRISLNMRGRSSAQPLILLDGLPIDPNGFFLQPEDIDFIDVIKGPRAGIYGLRAGGGVIAIYTKDGLEPLSGKTKGIGSIRMQHPGYNYARKFYEPDYGNTVQAVHKVDKRTTLLWQPYISFNNDGKAYISFYTGDIEGDYNLTLEGITSEGLPLHSSARVTVVSNL</sequence>
<feature type="domain" description="Macroglobulin" evidence="4">
    <location>
        <begin position="46"/>
        <end position="131"/>
    </location>
</feature>
<proteinExistence type="inferred from homology"/>
<keyword evidence="1 3" id="KW-0732">Signal</keyword>
<accession>A0ABW3B360</accession>
<comment type="similarity">
    <text evidence="2">Belongs to the TonB-dependent receptor family.</text>
</comment>
<dbReference type="InterPro" id="IPR039426">
    <property type="entry name" value="TonB-dep_rcpt-like"/>
</dbReference>
<dbReference type="Gene3D" id="2.170.130.10">
    <property type="entry name" value="TonB-dependent receptor, plug domain"/>
    <property type="match status" value="1"/>
</dbReference>
<dbReference type="Pfam" id="PF07715">
    <property type="entry name" value="Plug"/>
    <property type="match status" value="1"/>
</dbReference>
<dbReference type="InterPro" id="IPR002890">
    <property type="entry name" value="MG2"/>
</dbReference>
<feature type="signal peptide" evidence="3">
    <location>
        <begin position="1"/>
        <end position="31"/>
    </location>
</feature>
<gene>
    <name evidence="6" type="ORF">ACFQZJ_09865</name>
</gene>
<name>A0ABW3B360_9FLAO</name>
<dbReference type="PROSITE" id="PS52016">
    <property type="entry name" value="TONB_DEPENDENT_REC_3"/>
    <property type="match status" value="1"/>
</dbReference>
<dbReference type="Pfam" id="PF01835">
    <property type="entry name" value="MG2"/>
    <property type="match status" value="1"/>
</dbReference>